<sequence length="66" mass="7820">MSLRNEDISCNNSCIMCELKVPMQNKKAKRLANIFDENNYRFGLKKFYYFGHKHFIDVKAIKRCVG</sequence>
<dbReference type="EMBL" id="CAJVPY010020646">
    <property type="protein sequence ID" value="CAG8776441.1"/>
    <property type="molecule type" value="Genomic_DNA"/>
</dbReference>
<organism evidence="1 2">
    <name type="scientific">Dentiscutata erythropus</name>
    <dbReference type="NCBI Taxonomy" id="1348616"/>
    <lineage>
        <taxon>Eukaryota</taxon>
        <taxon>Fungi</taxon>
        <taxon>Fungi incertae sedis</taxon>
        <taxon>Mucoromycota</taxon>
        <taxon>Glomeromycotina</taxon>
        <taxon>Glomeromycetes</taxon>
        <taxon>Diversisporales</taxon>
        <taxon>Gigasporaceae</taxon>
        <taxon>Dentiscutata</taxon>
    </lineage>
</organism>
<proteinExistence type="predicted"/>
<name>A0A9N9JDH4_9GLOM</name>
<dbReference type="AlphaFoldDB" id="A0A9N9JDH4"/>
<dbReference type="Proteomes" id="UP000789405">
    <property type="component" value="Unassembled WGS sequence"/>
</dbReference>
<keyword evidence="2" id="KW-1185">Reference proteome</keyword>
<evidence type="ECO:0000313" key="1">
    <source>
        <dbReference type="EMBL" id="CAG8776441.1"/>
    </source>
</evidence>
<accession>A0A9N9JDH4</accession>
<comment type="caution">
    <text evidence="1">The sequence shown here is derived from an EMBL/GenBank/DDBJ whole genome shotgun (WGS) entry which is preliminary data.</text>
</comment>
<feature type="non-terminal residue" evidence="1">
    <location>
        <position position="66"/>
    </location>
</feature>
<dbReference type="OrthoDB" id="2432527at2759"/>
<protein>
    <submittedName>
        <fullName evidence="1">7621_t:CDS:1</fullName>
    </submittedName>
</protein>
<gene>
    <name evidence="1" type="ORF">DERYTH_LOCUS19203</name>
</gene>
<reference evidence="1" key="1">
    <citation type="submission" date="2021-06" db="EMBL/GenBank/DDBJ databases">
        <authorList>
            <person name="Kallberg Y."/>
            <person name="Tangrot J."/>
            <person name="Rosling A."/>
        </authorList>
    </citation>
    <scope>NUCLEOTIDE SEQUENCE</scope>
    <source>
        <strain evidence="1">MA453B</strain>
    </source>
</reference>
<evidence type="ECO:0000313" key="2">
    <source>
        <dbReference type="Proteomes" id="UP000789405"/>
    </source>
</evidence>